<keyword evidence="4" id="KW-0472">Membrane</keyword>
<dbReference type="Proteomes" id="UP000435036">
    <property type="component" value="Unassembled WGS sequence"/>
</dbReference>
<accession>A0A6N8L8F2</accession>
<comment type="caution">
    <text evidence="9">The sequence shown here is derived from an EMBL/GenBank/DDBJ whole genome shotgun (WGS) entry which is preliminary data.</text>
</comment>
<dbReference type="OrthoDB" id="1035036at2"/>
<evidence type="ECO:0000256" key="3">
    <source>
        <dbReference type="ARBA" id="ARBA00022729"/>
    </source>
</evidence>
<evidence type="ECO:0000313" key="9">
    <source>
        <dbReference type="EMBL" id="MVZ64032.1"/>
    </source>
</evidence>
<dbReference type="Gene3D" id="1.25.40.390">
    <property type="match status" value="1"/>
</dbReference>
<evidence type="ECO:0000256" key="4">
    <source>
        <dbReference type="ARBA" id="ARBA00023136"/>
    </source>
</evidence>
<evidence type="ECO:0000259" key="8">
    <source>
        <dbReference type="Pfam" id="PF14322"/>
    </source>
</evidence>
<feature type="chain" id="PRO_5026867349" evidence="6">
    <location>
        <begin position="22"/>
        <end position="486"/>
    </location>
</feature>
<evidence type="ECO:0000256" key="1">
    <source>
        <dbReference type="ARBA" id="ARBA00004442"/>
    </source>
</evidence>
<name>A0A6N8L8F2_9SPHI</name>
<evidence type="ECO:0000256" key="5">
    <source>
        <dbReference type="ARBA" id="ARBA00023237"/>
    </source>
</evidence>
<evidence type="ECO:0000256" key="2">
    <source>
        <dbReference type="ARBA" id="ARBA00006275"/>
    </source>
</evidence>
<dbReference type="EMBL" id="WSQA01000019">
    <property type="protein sequence ID" value="MVZ64032.1"/>
    <property type="molecule type" value="Genomic_DNA"/>
</dbReference>
<feature type="domain" description="SusD-like N-terminal" evidence="8">
    <location>
        <begin position="93"/>
        <end position="201"/>
    </location>
</feature>
<organism evidence="9 10">
    <name type="scientific">Sphingobacterium humi</name>
    <dbReference type="NCBI Taxonomy" id="1796905"/>
    <lineage>
        <taxon>Bacteria</taxon>
        <taxon>Pseudomonadati</taxon>
        <taxon>Bacteroidota</taxon>
        <taxon>Sphingobacteriia</taxon>
        <taxon>Sphingobacteriales</taxon>
        <taxon>Sphingobacteriaceae</taxon>
        <taxon>Sphingobacterium</taxon>
    </lineage>
</organism>
<evidence type="ECO:0000256" key="6">
    <source>
        <dbReference type="SAM" id="SignalP"/>
    </source>
</evidence>
<keyword evidence="10" id="KW-1185">Reference proteome</keyword>
<dbReference type="GO" id="GO:0009279">
    <property type="term" value="C:cell outer membrane"/>
    <property type="evidence" value="ECO:0007669"/>
    <property type="project" value="UniProtKB-SubCell"/>
</dbReference>
<keyword evidence="5" id="KW-0998">Cell outer membrane</keyword>
<dbReference type="AlphaFoldDB" id="A0A6N8L8F2"/>
<dbReference type="SUPFAM" id="SSF48452">
    <property type="entry name" value="TPR-like"/>
    <property type="match status" value="1"/>
</dbReference>
<reference evidence="9 10" key="1">
    <citation type="submission" date="2019-12" db="EMBL/GenBank/DDBJ databases">
        <authorList>
            <person name="Dong K."/>
        </authorList>
    </citation>
    <scope>NUCLEOTIDE SEQUENCE [LARGE SCALE GENOMIC DNA]</scope>
    <source>
        <strain evidence="9 10">JCM 31225</strain>
    </source>
</reference>
<dbReference type="Pfam" id="PF14322">
    <property type="entry name" value="SusD-like_3"/>
    <property type="match status" value="1"/>
</dbReference>
<evidence type="ECO:0000313" key="10">
    <source>
        <dbReference type="Proteomes" id="UP000435036"/>
    </source>
</evidence>
<feature type="signal peptide" evidence="6">
    <location>
        <begin position="1"/>
        <end position="21"/>
    </location>
</feature>
<dbReference type="RefSeq" id="WP_160370750.1">
    <property type="nucleotide sequence ID" value="NZ_WSQA01000019.1"/>
</dbReference>
<keyword evidence="3 6" id="KW-0732">Signal</keyword>
<gene>
    <name evidence="9" type="ORF">GQF63_18565</name>
</gene>
<comment type="subcellular location">
    <subcellularLocation>
        <location evidence="1">Cell outer membrane</location>
    </subcellularLocation>
</comment>
<sequence length="486" mass="55238">MNKKFSIIIAMAGLLSFTACHNDLNIEQDSQLSANNMWKEQADAKAAMLGSHARLRTAFNNGLVYWGEYRTGLWGPGTHGGLSQTERDRTYQGTMDNTHTYADWENIYKIINQANLVIRYTPGISFNNENEKNEVLANALFVRAYSYYWIARIWGDAPLVLEGYESADQELRPNRSSAEDIFKQVEQDINEAARLMPASVTAKKTASIGAIQMLKADYSLWMYKVRNAGNAYLTAAQEAVNVVISSNKYTLQSNYAQIFSSASENGSEVIYAWNYQQEEHVGGYPSDYQFNSATVTPKYHYNPIVVGTGQQWTFYTDAYINVLKANPADKRLATTYQTFYDDGMKQNFAWTNKYKGTWLNSTLVLDSDIILYRLADAYFFDAEIKFYQGNSTQAISSLNKVLERAYGTANYYNSTVNVKDVLVKERMREFPSEGKLWWDFIRLGVVFEMNPHLAGKENQENILLWPISDNSINDNPNLGGQTPGWN</sequence>
<feature type="domain" description="RagB/SusD" evidence="7">
    <location>
        <begin position="364"/>
        <end position="485"/>
    </location>
</feature>
<protein>
    <submittedName>
        <fullName evidence="9">RagB/SusD family nutrient uptake outer membrane protein</fullName>
    </submittedName>
</protein>
<proteinExistence type="inferred from homology"/>
<evidence type="ECO:0000259" key="7">
    <source>
        <dbReference type="Pfam" id="PF07980"/>
    </source>
</evidence>
<dbReference type="InterPro" id="IPR011990">
    <property type="entry name" value="TPR-like_helical_dom_sf"/>
</dbReference>
<dbReference type="InterPro" id="IPR012944">
    <property type="entry name" value="SusD_RagB_dom"/>
</dbReference>
<comment type="similarity">
    <text evidence="2">Belongs to the SusD family.</text>
</comment>
<dbReference type="Pfam" id="PF07980">
    <property type="entry name" value="SusD_RagB"/>
    <property type="match status" value="1"/>
</dbReference>
<dbReference type="InterPro" id="IPR033985">
    <property type="entry name" value="SusD-like_N"/>
</dbReference>
<dbReference type="PROSITE" id="PS51257">
    <property type="entry name" value="PROKAR_LIPOPROTEIN"/>
    <property type="match status" value="1"/>
</dbReference>